<comment type="subcellular location">
    <subcellularLocation>
        <location evidence="1">Membrane</location>
        <topology evidence="1">Multi-pass membrane protein</topology>
    </subcellularLocation>
</comment>
<evidence type="ECO:0000256" key="8">
    <source>
        <dbReference type="SAM" id="Phobius"/>
    </source>
</evidence>
<dbReference type="AlphaFoldDB" id="A0A6G3MEV8"/>
<dbReference type="GO" id="GO:0005247">
    <property type="term" value="F:voltage-gated chloride channel activity"/>
    <property type="evidence" value="ECO:0007669"/>
    <property type="project" value="TreeGrafter"/>
</dbReference>
<organism evidence="9">
    <name type="scientific">Henneguya salminicola</name>
    <name type="common">Myxosporean</name>
    <dbReference type="NCBI Taxonomy" id="69463"/>
    <lineage>
        <taxon>Eukaryota</taxon>
        <taxon>Metazoa</taxon>
        <taxon>Cnidaria</taxon>
        <taxon>Myxozoa</taxon>
        <taxon>Myxosporea</taxon>
        <taxon>Bivalvulida</taxon>
        <taxon>Platysporina</taxon>
        <taxon>Myxobolidae</taxon>
        <taxon>Henneguya</taxon>
    </lineage>
</organism>
<keyword evidence="7" id="KW-0868">Chloride</keyword>
<evidence type="ECO:0000256" key="5">
    <source>
        <dbReference type="ARBA" id="ARBA00023065"/>
    </source>
</evidence>
<feature type="transmembrane region" description="Helical" evidence="8">
    <location>
        <begin position="77"/>
        <end position="103"/>
    </location>
</feature>
<evidence type="ECO:0000256" key="1">
    <source>
        <dbReference type="ARBA" id="ARBA00004141"/>
    </source>
</evidence>
<keyword evidence="6 8" id="KW-0472">Membrane</keyword>
<evidence type="ECO:0000256" key="7">
    <source>
        <dbReference type="ARBA" id="ARBA00023214"/>
    </source>
</evidence>
<dbReference type="Pfam" id="PF00654">
    <property type="entry name" value="Voltage_CLC"/>
    <property type="match status" value="1"/>
</dbReference>
<dbReference type="EMBL" id="GHBP01001048">
    <property type="protein sequence ID" value="NDJ92578.1"/>
    <property type="molecule type" value="Transcribed_RNA"/>
</dbReference>
<sequence>MAHFYKNPTADHDYSSFEYRSTENLITEEVSIQNNRKNKFSRRNHQFSYNDFETIDWYRDLTTPNKIKYFSSVFYNLYYASNGWIAVTLVGLITGFATFLLFFSSNTLFGFRLGFCSTNILYSERQCNWPYDIMRNASHNWVTYEQHFVKKGYSENSAYAIGCIIYVLLALIFAMIGALIPYFVAPYAVHSSIAEVKTILNGFVIHGYLGVFTAIFKFVSIIMTVGSGLNIGFESTLVYIGAASGNFVSRLFPKYRRLEAKKREIISSGAAAGISSAFNAPIGGVLFGFEEASHYFSFKTLWRTFWCSLISALFCHHFLTPFYNKILFKLQSNENFGMYELIPFSIIGFFGV</sequence>
<keyword evidence="5" id="KW-0406">Ion transport</keyword>
<dbReference type="InterPro" id="IPR014743">
    <property type="entry name" value="Cl-channel_core"/>
</dbReference>
<dbReference type="PRINTS" id="PR00762">
    <property type="entry name" value="CLCHANNEL"/>
</dbReference>
<feature type="transmembrane region" description="Helical" evidence="8">
    <location>
        <begin position="301"/>
        <end position="319"/>
    </location>
</feature>
<reference evidence="9" key="1">
    <citation type="submission" date="2018-11" db="EMBL/GenBank/DDBJ databases">
        <title>Henneguya salminicola genome and transcriptome.</title>
        <authorList>
            <person name="Yahalomi D."/>
            <person name="Atkinson S.D."/>
            <person name="Neuhof M."/>
            <person name="Chang E.S."/>
            <person name="Philippe H."/>
            <person name="Cartwright P."/>
            <person name="Bartholomew J.L."/>
            <person name="Huchon D."/>
        </authorList>
    </citation>
    <scope>NUCLEOTIDE SEQUENCE</scope>
    <source>
        <strain evidence="9">Hz1</strain>
        <tissue evidence="9">Whole</tissue>
    </source>
</reference>
<dbReference type="GO" id="GO:0005886">
    <property type="term" value="C:plasma membrane"/>
    <property type="evidence" value="ECO:0007669"/>
    <property type="project" value="TreeGrafter"/>
</dbReference>
<proteinExistence type="predicted"/>
<dbReference type="InterPro" id="IPR001807">
    <property type="entry name" value="ClC"/>
</dbReference>
<keyword evidence="3 8" id="KW-0812">Transmembrane</keyword>
<protein>
    <submittedName>
        <fullName evidence="9">H(+)/Cl(-) exchange transporter 3 (Trinotate prediction)</fullName>
    </submittedName>
</protein>
<evidence type="ECO:0000313" key="9">
    <source>
        <dbReference type="EMBL" id="NDJ92578.1"/>
    </source>
</evidence>
<evidence type="ECO:0000256" key="4">
    <source>
        <dbReference type="ARBA" id="ARBA00022989"/>
    </source>
</evidence>
<feature type="transmembrane region" description="Helical" evidence="8">
    <location>
        <begin position="205"/>
        <end position="225"/>
    </location>
</feature>
<dbReference type="Gene3D" id="1.10.3080.10">
    <property type="entry name" value="Clc chloride channel"/>
    <property type="match status" value="1"/>
</dbReference>
<dbReference type="PANTHER" id="PTHR45711:SF6">
    <property type="entry name" value="CHLORIDE CHANNEL PROTEIN"/>
    <property type="match status" value="1"/>
</dbReference>
<dbReference type="PANTHER" id="PTHR45711">
    <property type="entry name" value="CHLORIDE CHANNEL PROTEIN"/>
    <property type="match status" value="1"/>
</dbReference>
<evidence type="ECO:0000256" key="2">
    <source>
        <dbReference type="ARBA" id="ARBA00022448"/>
    </source>
</evidence>
<keyword evidence="2" id="KW-0813">Transport</keyword>
<name>A0A6G3MEV8_HENSL</name>
<dbReference type="GO" id="GO:0005769">
    <property type="term" value="C:early endosome"/>
    <property type="evidence" value="ECO:0007669"/>
    <property type="project" value="TreeGrafter"/>
</dbReference>
<evidence type="ECO:0000256" key="3">
    <source>
        <dbReference type="ARBA" id="ARBA00022692"/>
    </source>
</evidence>
<feature type="transmembrane region" description="Helical" evidence="8">
    <location>
        <begin position="265"/>
        <end position="289"/>
    </location>
</feature>
<dbReference type="GO" id="GO:0005794">
    <property type="term" value="C:Golgi apparatus"/>
    <property type="evidence" value="ECO:0007669"/>
    <property type="project" value="TreeGrafter"/>
</dbReference>
<feature type="transmembrane region" description="Helical" evidence="8">
    <location>
        <begin position="158"/>
        <end position="184"/>
    </location>
</feature>
<evidence type="ECO:0000256" key="6">
    <source>
        <dbReference type="ARBA" id="ARBA00023136"/>
    </source>
</evidence>
<keyword evidence="4 8" id="KW-1133">Transmembrane helix</keyword>
<accession>A0A6G3MEV8</accession>
<feature type="transmembrane region" description="Helical" evidence="8">
    <location>
        <begin position="237"/>
        <end position="253"/>
    </location>
</feature>
<dbReference type="SUPFAM" id="SSF81340">
    <property type="entry name" value="Clc chloride channel"/>
    <property type="match status" value="1"/>
</dbReference>